<dbReference type="PANTHER" id="PTHR19879">
    <property type="entry name" value="TRANSCRIPTION INITIATION FACTOR TFIID"/>
    <property type="match status" value="1"/>
</dbReference>
<dbReference type="InterPro" id="IPR049052">
    <property type="entry name" value="nSTAND1"/>
</dbReference>
<feature type="repeat" description="WD" evidence="3">
    <location>
        <begin position="1164"/>
        <end position="1198"/>
    </location>
</feature>
<feature type="region of interest" description="Disordered" evidence="4">
    <location>
        <begin position="1344"/>
        <end position="1368"/>
    </location>
</feature>
<sequence>MQIAADGTDITPSTPCEILLEILRATETEHPFAFVLEEQCYVRHLDGGAGRCGSFPWNEQVVDRLAAFQRERANPEAAAWLAEELRLFLGKLGWNLDEEILQSALDAGRPVHLTLRLGAAELYALPWELVPLGATGRPLGSVPGVLLRYEWPDTRTARPEPDPPPEGGRVLFAWSAAGGVVPAEEHLAAIRRACLDGRHPDFDRTRDVVPHASLGRLREAMRAEPVAVLHLLCHGAQLDPRSGSYGLVLDADDRSGREIVDARSLQVALADHLGSLRLVVLCACHGGDPGALDSRLGSVAQALHRAGVPAVVASRYPLAVDASVVLAEAMYRALIVEERSLADAFLYARDRLRERAARAGWASLQLYARAADGPDLRPIVRRPYRGLLAFQEEHARYFFGRDAEVDETIGDLLALVAANNAARPRFLICTGASGTGKSSLVLAGVVPALRATDRRWAVATMRPHDGWKASLQAALASRPTPDAPLLLVVDQLEELFTMIHSRAERETFVRDLWALASYPGSGVSVIATLRVDFLARCGEIQLWSGDHFLEDMAYEEAHRVFIRRMKPEHLRRAIEGPAELMGLSLEEGLCEQMLRDAGDEPGALPLLEYTLDQMWQQRRGRLLTWEQYNELGGVGGALEKKADAILAGFDEVRRQTARRLLVQLVTLDCDARLDRRRRVPLHRLRRGAPVEAAVFGEVLDTLARERLLVLSGGDDGAGPRSLRGELIADTGASKSPVVEVAHEQLIRSWGTLRAWVREDRQMLAELQRLDRWVEESKGFPRYVLDSDRLGQARDLLARYAADVGEAARKLILRSERAAARRRRLSVATAIMASVAAVMMGVTALWAFYERDAARQAASTAEEAQKKSEEQTRLARDASEKARQQEELAKEASHKALEQATWAQRAGEEAEEQESEAKLQATRAEHALIHAEKQARRARNSSLIAGARELLARGQAALASRLLADVVEPDTVEGWARTALDVLVHGFPRATLRGHTKPVVAAAWSPDGKRIVTASADYTVRVWSAEGAGDPIVFHYPGLSHVNTVEMTAAWSPDGKRVVALFNDSAAYVWNADGSGDPVVLRGHEGIVASTAFSPDGKRVVTTSDDGTARVWSADGSGEPIVLHGDDASLRFAAFSPDGKRVIVTGVRGVARVWSADGSGEPVVLQGHTDTIRHAAFSPDGERVVTASDDTTARVWNVDGSGEPVVLRGHTQEINTAAWSPDGEHIVTASDDRTAQLWKSNHLSSPPRRLEGHGDKVVSAAWSRDSMRVVTASRDGTARVWSATSDAREPLVLLEHERALLSAAWSPGGDRIVTTSADALARVWSTENYGDAALLKGSTSPFHSASLSPDGKHIVTTSPPSSASERERPALVWRTDRSGRPSRLGDEDRADTCAAWSPDGKRIVTGSADGTAHVFGADGSGGFVLRKHTNAIRAVAWSPDGGRVVTASTDATIVWSADGSGTPVVFGEEADGVNAAAWSPDGQRIATAQQSRVRIWRADGSGEPVALDHHGDEVNSLAWSPDGKHLVTASRDKTARIWSAASPGSQPMVLRGHEGAVLSAAWSPDGKRVVTASSDGTARVFSAHECSMPMVLRDHRSAVPFAAFSADGRRVITAAGDGSLRSWAVSSEALQRRLRKATTECLSVEMRLIYLGESAVDAQKRHEACERSHDRTPLALQEQP</sequence>
<feature type="repeat" description="WD" evidence="3">
    <location>
        <begin position="1424"/>
        <end position="1452"/>
    </location>
</feature>
<protein>
    <submittedName>
        <fullName evidence="7">Uncharacterized protein</fullName>
    </submittedName>
</protein>
<evidence type="ECO:0000259" key="6">
    <source>
        <dbReference type="Pfam" id="PF20703"/>
    </source>
</evidence>
<feature type="repeat" description="WD" evidence="3">
    <location>
        <begin position="1206"/>
        <end position="1238"/>
    </location>
</feature>
<evidence type="ECO:0000256" key="4">
    <source>
        <dbReference type="SAM" id="MobiDB-lite"/>
    </source>
</evidence>
<feature type="repeat" description="WD" evidence="3">
    <location>
        <begin position="1249"/>
        <end position="1284"/>
    </location>
</feature>
<dbReference type="Pfam" id="PF12770">
    <property type="entry name" value="CHAT"/>
    <property type="match status" value="1"/>
</dbReference>
<dbReference type="InterPro" id="IPR015943">
    <property type="entry name" value="WD40/YVTN_repeat-like_dom_sf"/>
</dbReference>
<dbReference type="SMART" id="SM00320">
    <property type="entry name" value="WD40"/>
    <property type="match status" value="15"/>
</dbReference>
<feature type="repeat" description="WD" evidence="3">
    <location>
        <begin position="1506"/>
        <end position="1538"/>
    </location>
</feature>
<dbReference type="PROSITE" id="PS00678">
    <property type="entry name" value="WD_REPEATS_1"/>
    <property type="match status" value="1"/>
</dbReference>
<proteinExistence type="predicted"/>
<dbReference type="InterPro" id="IPR036322">
    <property type="entry name" value="WD40_repeat_dom_sf"/>
</dbReference>
<feature type="compositionally biased region" description="Basic and acidic residues" evidence="4">
    <location>
        <begin position="862"/>
        <end position="896"/>
    </location>
</feature>
<evidence type="ECO:0000313" key="8">
    <source>
        <dbReference type="Proteomes" id="UP000238348"/>
    </source>
</evidence>
<accession>A0A2L0EZL4</accession>
<evidence type="ECO:0000256" key="2">
    <source>
        <dbReference type="ARBA" id="ARBA00022737"/>
    </source>
</evidence>
<evidence type="ECO:0000256" key="1">
    <source>
        <dbReference type="ARBA" id="ARBA00022574"/>
    </source>
</evidence>
<feature type="repeat" description="WD" evidence="3">
    <location>
        <begin position="991"/>
        <end position="1023"/>
    </location>
</feature>
<dbReference type="PROSITE" id="PS50082">
    <property type="entry name" value="WD_REPEATS_2"/>
    <property type="match status" value="10"/>
</dbReference>
<dbReference type="EMBL" id="CP012673">
    <property type="protein sequence ID" value="AUX44748.1"/>
    <property type="molecule type" value="Genomic_DNA"/>
</dbReference>
<dbReference type="InterPro" id="IPR024983">
    <property type="entry name" value="CHAT_dom"/>
</dbReference>
<feature type="domain" description="Novel STAND NTPase 1" evidence="6">
    <location>
        <begin position="383"/>
        <end position="773"/>
    </location>
</feature>
<reference evidence="7 8" key="1">
    <citation type="submission" date="2015-09" db="EMBL/GenBank/DDBJ databases">
        <title>Sorangium comparison.</title>
        <authorList>
            <person name="Zaburannyi N."/>
            <person name="Bunk B."/>
            <person name="Overmann J."/>
            <person name="Mueller R."/>
        </authorList>
    </citation>
    <scope>NUCLEOTIDE SEQUENCE [LARGE SCALE GENOMIC DNA]</scope>
    <source>
        <strain evidence="7 8">So ce26</strain>
    </source>
</reference>
<dbReference type="Pfam" id="PF20703">
    <property type="entry name" value="nSTAND1"/>
    <property type="match status" value="1"/>
</dbReference>
<feature type="domain" description="CHAT" evidence="5">
    <location>
        <begin position="99"/>
        <end position="364"/>
    </location>
</feature>
<name>A0A2L0EZL4_SORCE</name>
<dbReference type="PANTHER" id="PTHR19879:SF9">
    <property type="entry name" value="TRANSCRIPTION INITIATION FACTOR TFIID SUBUNIT 5"/>
    <property type="match status" value="1"/>
</dbReference>
<dbReference type="InterPro" id="IPR001680">
    <property type="entry name" value="WD40_rpt"/>
</dbReference>
<dbReference type="SUPFAM" id="SSF52540">
    <property type="entry name" value="P-loop containing nucleoside triphosphate hydrolases"/>
    <property type="match status" value="1"/>
</dbReference>
<feature type="repeat" description="WD" evidence="3">
    <location>
        <begin position="1292"/>
        <end position="1327"/>
    </location>
</feature>
<dbReference type="Pfam" id="PF00400">
    <property type="entry name" value="WD40"/>
    <property type="match status" value="12"/>
</dbReference>
<dbReference type="SUPFAM" id="SSF50978">
    <property type="entry name" value="WD40 repeat-like"/>
    <property type="match status" value="2"/>
</dbReference>
<dbReference type="CDD" id="cd00200">
    <property type="entry name" value="WD40"/>
    <property type="match status" value="2"/>
</dbReference>
<dbReference type="OrthoDB" id="9765809at2"/>
<organism evidence="7 8">
    <name type="scientific">Sorangium cellulosum</name>
    <name type="common">Polyangium cellulosum</name>
    <dbReference type="NCBI Taxonomy" id="56"/>
    <lineage>
        <taxon>Bacteria</taxon>
        <taxon>Pseudomonadati</taxon>
        <taxon>Myxococcota</taxon>
        <taxon>Polyangia</taxon>
        <taxon>Polyangiales</taxon>
        <taxon>Polyangiaceae</taxon>
        <taxon>Sorangium</taxon>
    </lineage>
</organism>
<dbReference type="InterPro" id="IPR027417">
    <property type="entry name" value="P-loop_NTPase"/>
</dbReference>
<evidence type="ECO:0000313" key="7">
    <source>
        <dbReference type="EMBL" id="AUX44748.1"/>
    </source>
</evidence>
<dbReference type="Gene3D" id="2.130.10.10">
    <property type="entry name" value="YVTN repeat-like/Quinoprotein amine dehydrogenase"/>
    <property type="match status" value="5"/>
</dbReference>
<dbReference type="InterPro" id="IPR019775">
    <property type="entry name" value="WD40_repeat_CS"/>
</dbReference>
<feature type="repeat" description="WD" evidence="3">
    <location>
        <begin position="1591"/>
        <end position="1632"/>
    </location>
</feature>
<dbReference type="PROSITE" id="PS50294">
    <property type="entry name" value="WD_REPEATS_REGION"/>
    <property type="match status" value="10"/>
</dbReference>
<dbReference type="RefSeq" id="WP_159397455.1">
    <property type="nucleotide sequence ID" value="NZ_CP012673.1"/>
</dbReference>
<gene>
    <name evidence="7" type="ORF">SOCE26_062160</name>
</gene>
<keyword evidence="2" id="KW-0677">Repeat</keyword>
<dbReference type="Proteomes" id="UP000238348">
    <property type="component" value="Chromosome"/>
</dbReference>
<feature type="region of interest" description="Disordered" evidence="4">
    <location>
        <begin position="859"/>
        <end position="920"/>
    </location>
</feature>
<feature type="repeat" description="WD" evidence="3">
    <location>
        <begin position="1549"/>
        <end position="1581"/>
    </location>
</feature>
<feature type="repeat" description="WD" evidence="3">
    <location>
        <begin position="1080"/>
        <end position="1112"/>
    </location>
</feature>
<evidence type="ECO:0000259" key="5">
    <source>
        <dbReference type="Pfam" id="PF12770"/>
    </source>
</evidence>
<dbReference type="SUPFAM" id="SSF50960">
    <property type="entry name" value="TolB, C-terminal domain"/>
    <property type="match status" value="1"/>
</dbReference>
<keyword evidence="1 3" id="KW-0853">WD repeat</keyword>
<evidence type="ECO:0000256" key="3">
    <source>
        <dbReference type="PROSITE-ProRule" id="PRU00221"/>
    </source>
</evidence>